<evidence type="ECO:0000313" key="2">
    <source>
        <dbReference type="Proteomes" id="UP001062846"/>
    </source>
</evidence>
<organism evidence="1 2">
    <name type="scientific">Rhododendron molle</name>
    <name type="common">Chinese azalea</name>
    <name type="synonym">Azalea mollis</name>
    <dbReference type="NCBI Taxonomy" id="49168"/>
    <lineage>
        <taxon>Eukaryota</taxon>
        <taxon>Viridiplantae</taxon>
        <taxon>Streptophyta</taxon>
        <taxon>Embryophyta</taxon>
        <taxon>Tracheophyta</taxon>
        <taxon>Spermatophyta</taxon>
        <taxon>Magnoliopsida</taxon>
        <taxon>eudicotyledons</taxon>
        <taxon>Gunneridae</taxon>
        <taxon>Pentapetalae</taxon>
        <taxon>asterids</taxon>
        <taxon>Ericales</taxon>
        <taxon>Ericaceae</taxon>
        <taxon>Ericoideae</taxon>
        <taxon>Rhodoreae</taxon>
        <taxon>Rhododendron</taxon>
    </lineage>
</organism>
<name>A0ACC0LNX4_RHOML</name>
<accession>A0ACC0LNX4</accession>
<sequence>MHELLASMSTKPHPSEKEMSDTSAATGLAMLMHPIQLTMGTIVCQEFTPSYADIDGRLVTVEDSVKANLTLPITPLQGLALPKDMKKVPQELTPSLVDMYSHLVQAVTFS</sequence>
<comment type="caution">
    <text evidence="1">The sequence shown here is derived from an EMBL/GenBank/DDBJ whole genome shotgun (WGS) entry which is preliminary data.</text>
</comment>
<dbReference type="Proteomes" id="UP001062846">
    <property type="component" value="Chromosome 11"/>
</dbReference>
<gene>
    <name evidence="1" type="ORF">RHMOL_Rhmol11G0007800</name>
</gene>
<evidence type="ECO:0000313" key="1">
    <source>
        <dbReference type="EMBL" id="KAI8529868.1"/>
    </source>
</evidence>
<proteinExistence type="predicted"/>
<reference evidence="1" key="1">
    <citation type="submission" date="2022-02" db="EMBL/GenBank/DDBJ databases">
        <title>Plant Genome Project.</title>
        <authorList>
            <person name="Zhang R.-G."/>
        </authorList>
    </citation>
    <scope>NUCLEOTIDE SEQUENCE</scope>
    <source>
        <strain evidence="1">AT1</strain>
    </source>
</reference>
<protein>
    <submittedName>
        <fullName evidence="1">Uncharacterized protein</fullName>
    </submittedName>
</protein>
<keyword evidence="2" id="KW-1185">Reference proteome</keyword>
<dbReference type="EMBL" id="CM046398">
    <property type="protein sequence ID" value="KAI8529868.1"/>
    <property type="molecule type" value="Genomic_DNA"/>
</dbReference>